<dbReference type="Proteomes" id="UP000605392">
    <property type="component" value="Unassembled WGS sequence"/>
</dbReference>
<dbReference type="EMBL" id="BMFN01000001">
    <property type="protein sequence ID" value="GGF53580.1"/>
    <property type="molecule type" value="Genomic_DNA"/>
</dbReference>
<accession>A0ACB5PML0</accession>
<keyword evidence="2" id="KW-1185">Reference proteome</keyword>
<comment type="caution">
    <text evidence="1">The sequence shown here is derived from an EMBL/GenBank/DDBJ whole genome shotgun (WGS) entry which is preliminary data.</text>
</comment>
<gene>
    <name evidence="1" type="ORF">GCM10011375_06370</name>
</gene>
<evidence type="ECO:0000313" key="2">
    <source>
        <dbReference type="Proteomes" id="UP000605392"/>
    </source>
</evidence>
<sequence>MKAPYLNPYLSFEGNCREAMTFYQQCLGGELMIQEVAGTPAAEHMPAEAQNGVLHASLTNGSIILFGSDAGGQKVTRGNSISLSLNCGSEEEITTCFRKLAEGGNVTMPLDDTFWGAKFGMLTDRFGMDWLLNYDKEPSQQ</sequence>
<name>A0ACB5PML0_9BACT</name>
<reference evidence="1 2" key="1">
    <citation type="journal article" date="2019" name="Int. J. Syst. Evol. Microbiol.">
        <title>The Global Catalogue of Microorganisms (GCM) 10K type strain sequencing project: providing services to taxonomists for standard genome sequencing and annotation.</title>
        <authorList>
            <consortium name="The Broad Institute Genomics Platform"/>
            <consortium name="The Broad Institute Genome Sequencing Center for Infectious Disease"/>
            <person name="Wu L."/>
            <person name="Ma J."/>
        </authorList>
    </citation>
    <scope>NUCLEOTIDE SEQUENCE [LARGE SCALE GENOMIC DNA]</scope>
    <source>
        <strain evidence="1 2">CGMCC 1.12720</strain>
    </source>
</reference>
<evidence type="ECO:0000313" key="1">
    <source>
        <dbReference type="EMBL" id="GGF53580.1"/>
    </source>
</evidence>
<proteinExistence type="predicted"/>
<protein>
    <submittedName>
        <fullName evidence="1">VOC family protein</fullName>
    </submittedName>
</protein>
<organism evidence="1 2">
    <name type="scientific">Hymenobacter qilianensis</name>
    <dbReference type="NCBI Taxonomy" id="1385715"/>
    <lineage>
        <taxon>Bacteria</taxon>
        <taxon>Pseudomonadati</taxon>
        <taxon>Bacteroidota</taxon>
        <taxon>Cytophagia</taxon>
        <taxon>Cytophagales</taxon>
        <taxon>Hymenobacteraceae</taxon>
        <taxon>Hymenobacter</taxon>
    </lineage>
</organism>